<organism evidence="8 9">
    <name type="scientific">Hondaea fermentalgiana</name>
    <dbReference type="NCBI Taxonomy" id="2315210"/>
    <lineage>
        <taxon>Eukaryota</taxon>
        <taxon>Sar</taxon>
        <taxon>Stramenopiles</taxon>
        <taxon>Bigyra</taxon>
        <taxon>Labyrinthulomycetes</taxon>
        <taxon>Thraustochytrida</taxon>
        <taxon>Thraustochytriidae</taxon>
        <taxon>Hondaea</taxon>
    </lineage>
</organism>
<feature type="transmembrane region" description="Helical" evidence="6">
    <location>
        <begin position="194"/>
        <end position="214"/>
    </location>
</feature>
<keyword evidence="4 5" id="KW-0472">Membrane</keyword>
<dbReference type="GO" id="GO:0005783">
    <property type="term" value="C:endoplasmic reticulum"/>
    <property type="evidence" value="ECO:0007669"/>
    <property type="project" value="TreeGrafter"/>
</dbReference>
<feature type="transmembrane region" description="Helical" evidence="6">
    <location>
        <begin position="58"/>
        <end position="80"/>
    </location>
</feature>
<feature type="domain" description="TLC" evidence="7">
    <location>
        <begin position="56"/>
        <end position="267"/>
    </location>
</feature>
<dbReference type="GO" id="GO:0055088">
    <property type="term" value="P:lipid homeostasis"/>
    <property type="evidence" value="ECO:0007669"/>
    <property type="project" value="TreeGrafter"/>
</dbReference>
<dbReference type="GO" id="GO:0016020">
    <property type="term" value="C:membrane"/>
    <property type="evidence" value="ECO:0007669"/>
    <property type="project" value="UniProtKB-SubCell"/>
</dbReference>
<accession>A0A2R5G7L6</accession>
<comment type="subcellular location">
    <subcellularLocation>
        <location evidence="1">Membrane</location>
        <topology evidence="1">Multi-pass membrane protein</topology>
    </subcellularLocation>
</comment>
<dbReference type="PROSITE" id="PS50922">
    <property type="entry name" value="TLC"/>
    <property type="match status" value="1"/>
</dbReference>
<evidence type="ECO:0000256" key="2">
    <source>
        <dbReference type="ARBA" id="ARBA00022692"/>
    </source>
</evidence>
<gene>
    <name evidence="8" type="ORF">FCC1311_025402</name>
</gene>
<dbReference type="PANTHER" id="PTHR13439">
    <property type="entry name" value="CT120 PROTEIN"/>
    <property type="match status" value="1"/>
</dbReference>
<dbReference type="InterPro" id="IPR050846">
    <property type="entry name" value="TLCD"/>
</dbReference>
<dbReference type="AlphaFoldDB" id="A0A2R5G7L6"/>
<evidence type="ECO:0000256" key="3">
    <source>
        <dbReference type="ARBA" id="ARBA00022989"/>
    </source>
</evidence>
<feature type="transmembrane region" description="Helical" evidence="6">
    <location>
        <begin position="139"/>
        <end position="156"/>
    </location>
</feature>
<evidence type="ECO:0000313" key="8">
    <source>
        <dbReference type="EMBL" id="GBG26319.1"/>
    </source>
</evidence>
<feature type="transmembrane region" description="Helical" evidence="6">
    <location>
        <begin position="234"/>
        <end position="254"/>
    </location>
</feature>
<feature type="transmembrane region" description="Helical" evidence="6">
    <location>
        <begin position="26"/>
        <end position="46"/>
    </location>
</feature>
<reference evidence="8 9" key="1">
    <citation type="submission" date="2017-12" db="EMBL/GenBank/DDBJ databases">
        <title>Sequencing, de novo assembly and annotation of complete genome of a new Thraustochytrid species, strain FCC1311.</title>
        <authorList>
            <person name="Sedici K."/>
            <person name="Godart F."/>
            <person name="Aiese Cigliano R."/>
            <person name="Sanseverino W."/>
            <person name="Barakat M."/>
            <person name="Ortet P."/>
            <person name="Marechal E."/>
            <person name="Cagnac O."/>
            <person name="Amato A."/>
        </authorList>
    </citation>
    <scope>NUCLEOTIDE SEQUENCE [LARGE SCALE GENOMIC DNA]</scope>
</reference>
<evidence type="ECO:0000256" key="5">
    <source>
        <dbReference type="PROSITE-ProRule" id="PRU00205"/>
    </source>
</evidence>
<dbReference type="EMBL" id="BEYU01000019">
    <property type="protein sequence ID" value="GBG26319.1"/>
    <property type="molecule type" value="Genomic_DNA"/>
</dbReference>
<name>A0A2R5G7L6_9STRA</name>
<comment type="caution">
    <text evidence="8">The sequence shown here is derived from an EMBL/GenBank/DDBJ whole genome shotgun (WGS) entry which is preliminary data.</text>
</comment>
<evidence type="ECO:0000313" key="9">
    <source>
        <dbReference type="Proteomes" id="UP000241890"/>
    </source>
</evidence>
<keyword evidence="9" id="KW-1185">Reference proteome</keyword>
<evidence type="ECO:0000259" key="7">
    <source>
        <dbReference type="PROSITE" id="PS50922"/>
    </source>
</evidence>
<evidence type="ECO:0000256" key="6">
    <source>
        <dbReference type="SAM" id="Phobius"/>
    </source>
</evidence>
<feature type="transmembrane region" description="Helical" evidence="6">
    <location>
        <begin position="109"/>
        <end position="127"/>
    </location>
</feature>
<keyword evidence="3 6" id="KW-1133">Transmembrane helix</keyword>
<dbReference type="PANTHER" id="PTHR13439:SF0">
    <property type="entry name" value="TOPOISOMERASE I DAMAGE AFFECTED PROTEIN 4"/>
    <property type="match status" value="1"/>
</dbReference>
<dbReference type="Proteomes" id="UP000241890">
    <property type="component" value="Unassembled WGS sequence"/>
</dbReference>
<dbReference type="SMART" id="SM00724">
    <property type="entry name" value="TLC"/>
    <property type="match status" value="1"/>
</dbReference>
<keyword evidence="2 5" id="KW-0812">Transmembrane</keyword>
<sequence length="289" mass="32258">MTNVSEKLSGVADALGANMPTSSHKVSLWALCAVSVSFVGLFARYLDEVEERKNNRLLLRFTNLFCGTFCCIVSVMYYSIIFIQAGHGTVAGFYDVLVGKTLLSPLEEFQVSVVNALMLAYMSQDLVGRLIWKNFRWQFVLHHVACIVGLVNSMFFGQSGMFAAAVGLSEFSTPLVTVVEIARADGMNKLFQSFGVVLFFIFPARVFLFTYLNYLWLAVHDESPAFGAHEKYPHMVGVTSMSSIVVLTFLNWVWWGNLLQGVYNAFFKAKPSLPAPAYAERKTKSQKAE</sequence>
<dbReference type="InterPro" id="IPR006634">
    <property type="entry name" value="TLC-dom"/>
</dbReference>
<dbReference type="InParanoid" id="A0A2R5G7L6"/>
<evidence type="ECO:0000256" key="4">
    <source>
        <dbReference type="ARBA" id="ARBA00023136"/>
    </source>
</evidence>
<proteinExistence type="predicted"/>
<protein>
    <recommendedName>
        <fullName evidence="7">TLC domain-containing protein</fullName>
    </recommendedName>
</protein>
<dbReference type="Pfam" id="PF03798">
    <property type="entry name" value="TRAM_LAG1_CLN8"/>
    <property type="match status" value="1"/>
</dbReference>
<feature type="transmembrane region" description="Helical" evidence="6">
    <location>
        <begin position="162"/>
        <end position="182"/>
    </location>
</feature>
<evidence type="ECO:0000256" key="1">
    <source>
        <dbReference type="ARBA" id="ARBA00004141"/>
    </source>
</evidence>